<proteinExistence type="predicted"/>
<dbReference type="SUPFAM" id="SSF56601">
    <property type="entry name" value="beta-lactamase/transpeptidase-like"/>
    <property type="match status" value="1"/>
</dbReference>
<organism evidence="3 4">
    <name type="scientific">Hufsiella ginkgonis</name>
    <dbReference type="NCBI Taxonomy" id="2695274"/>
    <lineage>
        <taxon>Bacteria</taxon>
        <taxon>Pseudomonadati</taxon>
        <taxon>Bacteroidota</taxon>
        <taxon>Sphingobacteriia</taxon>
        <taxon>Sphingobacteriales</taxon>
        <taxon>Sphingobacteriaceae</taxon>
        <taxon>Hufsiella</taxon>
    </lineage>
</organism>
<reference evidence="3 4" key="1">
    <citation type="submission" date="2019-11" db="EMBL/GenBank/DDBJ databases">
        <title>Pedobacter sp. HMF7056 Genome sequencing and assembly.</title>
        <authorList>
            <person name="Kang H."/>
            <person name="Kim H."/>
            <person name="Joh K."/>
        </authorList>
    </citation>
    <scope>NUCLEOTIDE SEQUENCE [LARGE SCALE GENOMIC DNA]</scope>
    <source>
        <strain evidence="3 4">HMF7056</strain>
    </source>
</reference>
<dbReference type="PANTHER" id="PTHR46825">
    <property type="entry name" value="D-ALANYL-D-ALANINE-CARBOXYPEPTIDASE/ENDOPEPTIDASE AMPH"/>
    <property type="match status" value="1"/>
</dbReference>
<feature type="domain" description="Beta-lactamase-related" evidence="2">
    <location>
        <begin position="144"/>
        <end position="443"/>
    </location>
</feature>
<name>A0A7K1Y0M0_9SPHI</name>
<sequence length="579" mass="63877">MKTITLSFLISLLGVTQLFAQEQKGFITKGITLSAKIASGQKHLYKVKLDGEQFAFLQVMQKGADVKITTFDLEGNKTEETDSPNGIRGPEYVMLRSSAKGDYRVEIEGLGTNGPAATYELTLKIVRPKAVTTGQKIDEIFLPWDNQQSPAAAVAVFKGGKILYQKGYGMANLENHIRNAPSTMFHIASITKTFTGYGVLLLEKQGKLSLDEDIRKYLPEVPDFGHKISLRQLLQHTSGIRTFESLAAMSGYEIHSKLPFFKLISRQRDLNFLPGAEYDYSNTGFVLLAAVIERVSGMSYVAFVQEHIFKPLKMAVTVFQDDDGKLVPGVADSYEPGEDGPKKLYVVNDLVGSTGIITNVSDLGRWALHLLKPGADADIVRKMSTPGKLNDGRLTEYGLGLAIANYKGHKEIGHSGAEGGFKAHMSVFPDDDLVVIVLANASDIYSRPVARQIADIYLKPKKEVAAPASPAQPSSPAQAKPADIVAVDSAKADLTEYAGTYYSDELETAYQISIINGKLTAQHVFLKNIEFSPDSRDVFIMDGWNGKVDFVRDDQQGIKGCKFSYNRMRNLYFRKVDRW</sequence>
<feature type="signal peptide" evidence="1">
    <location>
        <begin position="1"/>
        <end position="20"/>
    </location>
</feature>
<dbReference type="EMBL" id="WVHS01000003">
    <property type="protein sequence ID" value="MXV16637.1"/>
    <property type="molecule type" value="Genomic_DNA"/>
</dbReference>
<gene>
    <name evidence="3" type="ORF">GS398_15145</name>
</gene>
<dbReference type="Pfam" id="PF00144">
    <property type="entry name" value="Beta-lactamase"/>
    <property type="match status" value="1"/>
</dbReference>
<dbReference type="Proteomes" id="UP000451233">
    <property type="component" value="Unassembled WGS sequence"/>
</dbReference>
<dbReference type="GO" id="GO:0016787">
    <property type="term" value="F:hydrolase activity"/>
    <property type="evidence" value="ECO:0007669"/>
    <property type="project" value="UniProtKB-KW"/>
</dbReference>
<comment type="caution">
    <text evidence="3">The sequence shown here is derived from an EMBL/GenBank/DDBJ whole genome shotgun (WGS) entry which is preliminary data.</text>
</comment>
<evidence type="ECO:0000313" key="4">
    <source>
        <dbReference type="Proteomes" id="UP000451233"/>
    </source>
</evidence>
<evidence type="ECO:0000259" key="2">
    <source>
        <dbReference type="Pfam" id="PF00144"/>
    </source>
</evidence>
<keyword evidence="3" id="KW-0378">Hydrolase</keyword>
<keyword evidence="4" id="KW-1185">Reference proteome</keyword>
<dbReference type="AlphaFoldDB" id="A0A7K1Y0M0"/>
<evidence type="ECO:0000256" key="1">
    <source>
        <dbReference type="SAM" id="SignalP"/>
    </source>
</evidence>
<dbReference type="InterPro" id="IPR001466">
    <property type="entry name" value="Beta-lactam-related"/>
</dbReference>
<protein>
    <submittedName>
        <fullName evidence="3">Serine hydrolase</fullName>
    </submittedName>
</protein>
<feature type="chain" id="PRO_5029896550" evidence="1">
    <location>
        <begin position="21"/>
        <end position="579"/>
    </location>
</feature>
<dbReference type="RefSeq" id="WP_160907616.1">
    <property type="nucleotide sequence ID" value="NZ_WVHS01000003.1"/>
</dbReference>
<dbReference type="InterPro" id="IPR012338">
    <property type="entry name" value="Beta-lactam/transpept-like"/>
</dbReference>
<dbReference type="PANTHER" id="PTHR46825:SF9">
    <property type="entry name" value="BETA-LACTAMASE-RELATED DOMAIN-CONTAINING PROTEIN"/>
    <property type="match status" value="1"/>
</dbReference>
<dbReference type="Gene3D" id="3.40.710.10">
    <property type="entry name" value="DD-peptidase/beta-lactamase superfamily"/>
    <property type="match status" value="1"/>
</dbReference>
<evidence type="ECO:0000313" key="3">
    <source>
        <dbReference type="EMBL" id="MXV16637.1"/>
    </source>
</evidence>
<dbReference type="InterPro" id="IPR050491">
    <property type="entry name" value="AmpC-like"/>
</dbReference>
<keyword evidence="1" id="KW-0732">Signal</keyword>
<accession>A0A7K1Y0M0</accession>